<dbReference type="InParanoid" id="A0A251U0F4"/>
<accession>A0A251U0F4</accession>
<reference evidence="1" key="3">
    <citation type="submission" date="2020-06" db="EMBL/GenBank/DDBJ databases">
        <title>Helianthus annuus Genome sequencing and assembly Release 2.</title>
        <authorList>
            <person name="Gouzy J."/>
            <person name="Langlade N."/>
            <person name="Munos S."/>
        </authorList>
    </citation>
    <scope>NUCLEOTIDE SEQUENCE</scope>
    <source>
        <tissue evidence="1">Leaves</tissue>
    </source>
</reference>
<gene>
    <name evidence="2" type="ORF">HannXRQ_Chr09g0275581</name>
    <name evidence="1" type="ORF">HanXRQr2_Chr09g0416531</name>
</gene>
<reference evidence="2" key="2">
    <citation type="submission" date="2017-02" db="EMBL/GenBank/DDBJ databases">
        <title>Sunflower complete genome.</title>
        <authorList>
            <person name="Langlade N."/>
            <person name="Munos S."/>
        </authorList>
    </citation>
    <scope>NUCLEOTIDE SEQUENCE [LARGE SCALE GENOMIC DNA]</scope>
    <source>
        <tissue evidence="2">Leaves</tissue>
    </source>
</reference>
<dbReference type="EMBL" id="CM007898">
    <property type="protein sequence ID" value="OTG16820.1"/>
    <property type="molecule type" value="Genomic_DNA"/>
</dbReference>
<dbReference type="AlphaFoldDB" id="A0A251U0F4"/>
<dbReference type="Gramene" id="mRNA:HanXRQr2_Chr09g0416531">
    <property type="protein sequence ID" value="mRNA:HanXRQr2_Chr09g0416531"/>
    <property type="gene ID" value="HanXRQr2_Chr09g0416531"/>
</dbReference>
<dbReference type="Proteomes" id="UP000215914">
    <property type="component" value="Chromosome 9"/>
</dbReference>
<reference evidence="1 3" key="1">
    <citation type="journal article" date="2017" name="Nature">
        <title>The sunflower genome provides insights into oil metabolism, flowering and Asterid evolution.</title>
        <authorList>
            <person name="Badouin H."/>
            <person name="Gouzy J."/>
            <person name="Grassa C.J."/>
            <person name="Murat F."/>
            <person name="Staton S.E."/>
            <person name="Cottret L."/>
            <person name="Lelandais-Briere C."/>
            <person name="Owens G.L."/>
            <person name="Carrere S."/>
            <person name="Mayjonade B."/>
            <person name="Legrand L."/>
            <person name="Gill N."/>
            <person name="Kane N.C."/>
            <person name="Bowers J.E."/>
            <person name="Hubner S."/>
            <person name="Bellec A."/>
            <person name="Berard A."/>
            <person name="Berges H."/>
            <person name="Blanchet N."/>
            <person name="Boniface M.C."/>
            <person name="Brunel D."/>
            <person name="Catrice O."/>
            <person name="Chaidir N."/>
            <person name="Claudel C."/>
            <person name="Donnadieu C."/>
            <person name="Faraut T."/>
            <person name="Fievet G."/>
            <person name="Helmstetter N."/>
            <person name="King M."/>
            <person name="Knapp S.J."/>
            <person name="Lai Z."/>
            <person name="Le Paslier M.C."/>
            <person name="Lippi Y."/>
            <person name="Lorenzon L."/>
            <person name="Mandel J.R."/>
            <person name="Marage G."/>
            <person name="Marchand G."/>
            <person name="Marquand E."/>
            <person name="Bret-Mestries E."/>
            <person name="Morien E."/>
            <person name="Nambeesan S."/>
            <person name="Nguyen T."/>
            <person name="Pegot-Espagnet P."/>
            <person name="Pouilly N."/>
            <person name="Raftis F."/>
            <person name="Sallet E."/>
            <person name="Schiex T."/>
            <person name="Thomas J."/>
            <person name="Vandecasteele C."/>
            <person name="Vares D."/>
            <person name="Vear F."/>
            <person name="Vautrin S."/>
            <person name="Crespi M."/>
            <person name="Mangin B."/>
            <person name="Burke J.M."/>
            <person name="Salse J."/>
            <person name="Munos S."/>
            <person name="Vincourt P."/>
            <person name="Rieseberg L.H."/>
            <person name="Langlade N.B."/>
        </authorList>
    </citation>
    <scope>NUCLEOTIDE SEQUENCE [LARGE SCALE GENOMIC DNA]</scope>
    <source>
        <strain evidence="3">cv. SF193</strain>
        <tissue evidence="1">Leaves</tissue>
    </source>
</reference>
<dbReference type="EMBL" id="MNCJ02000324">
    <property type="protein sequence ID" value="KAF5793356.1"/>
    <property type="molecule type" value="Genomic_DNA"/>
</dbReference>
<evidence type="ECO:0000313" key="3">
    <source>
        <dbReference type="Proteomes" id="UP000215914"/>
    </source>
</evidence>
<evidence type="ECO:0000313" key="1">
    <source>
        <dbReference type="EMBL" id="KAF5793356.1"/>
    </source>
</evidence>
<organism evidence="2 3">
    <name type="scientific">Helianthus annuus</name>
    <name type="common">Common sunflower</name>
    <dbReference type="NCBI Taxonomy" id="4232"/>
    <lineage>
        <taxon>Eukaryota</taxon>
        <taxon>Viridiplantae</taxon>
        <taxon>Streptophyta</taxon>
        <taxon>Embryophyta</taxon>
        <taxon>Tracheophyta</taxon>
        <taxon>Spermatophyta</taxon>
        <taxon>Magnoliopsida</taxon>
        <taxon>eudicotyledons</taxon>
        <taxon>Gunneridae</taxon>
        <taxon>Pentapetalae</taxon>
        <taxon>asterids</taxon>
        <taxon>campanulids</taxon>
        <taxon>Asterales</taxon>
        <taxon>Asteraceae</taxon>
        <taxon>Asteroideae</taxon>
        <taxon>Heliantheae alliance</taxon>
        <taxon>Heliantheae</taxon>
        <taxon>Helianthus</taxon>
    </lineage>
</organism>
<keyword evidence="3" id="KW-1185">Reference proteome</keyword>
<protein>
    <submittedName>
        <fullName evidence="2">Uncharacterized protein</fullName>
    </submittedName>
</protein>
<proteinExistence type="predicted"/>
<sequence>MIYEKEKTGMLTCSLSLSAVKSRLGKSLETKTIYIYMIKSELSEHVLFEEYLCL</sequence>
<name>A0A251U0F4_HELAN</name>
<evidence type="ECO:0000313" key="2">
    <source>
        <dbReference type="EMBL" id="OTG16820.1"/>
    </source>
</evidence>